<dbReference type="AlphaFoldDB" id="A0A4C1ZII8"/>
<gene>
    <name evidence="1" type="ORF">EVAR_62727_1</name>
</gene>
<dbReference type="EMBL" id="BGZK01001790">
    <property type="protein sequence ID" value="GBP86365.1"/>
    <property type="molecule type" value="Genomic_DNA"/>
</dbReference>
<accession>A0A4C1ZII8</accession>
<sequence>MINIFIVYEIVCVRIQSDGHDRVALVALGHISPYHASSSTSSTPRNRTVDNFVIRIHINGFETVRARTDGRRFYSQNERHIRSPAVGAFDGNRRQPSMNVDPYRRLAFQYKRQC</sequence>
<dbReference type="Proteomes" id="UP000299102">
    <property type="component" value="Unassembled WGS sequence"/>
</dbReference>
<name>A0A4C1ZII8_EUMVA</name>
<reference evidence="1 2" key="1">
    <citation type="journal article" date="2019" name="Commun. Biol.">
        <title>The bagworm genome reveals a unique fibroin gene that provides high tensile strength.</title>
        <authorList>
            <person name="Kono N."/>
            <person name="Nakamura H."/>
            <person name="Ohtoshi R."/>
            <person name="Tomita M."/>
            <person name="Numata K."/>
            <person name="Arakawa K."/>
        </authorList>
    </citation>
    <scope>NUCLEOTIDE SEQUENCE [LARGE SCALE GENOMIC DNA]</scope>
</reference>
<evidence type="ECO:0000313" key="2">
    <source>
        <dbReference type="Proteomes" id="UP000299102"/>
    </source>
</evidence>
<keyword evidence="2" id="KW-1185">Reference proteome</keyword>
<evidence type="ECO:0000313" key="1">
    <source>
        <dbReference type="EMBL" id="GBP86365.1"/>
    </source>
</evidence>
<protein>
    <submittedName>
        <fullName evidence="1">Uncharacterized protein</fullName>
    </submittedName>
</protein>
<comment type="caution">
    <text evidence="1">The sequence shown here is derived from an EMBL/GenBank/DDBJ whole genome shotgun (WGS) entry which is preliminary data.</text>
</comment>
<proteinExistence type="predicted"/>
<organism evidence="1 2">
    <name type="scientific">Eumeta variegata</name>
    <name type="common">Bagworm moth</name>
    <name type="synonym">Eumeta japonica</name>
    <dbReference type="NCBI Taxonomy" id="151549"/>
    <lineage>
        <taxon>Eukaryota</taxon>
        <taxon>Metazoa</taxon>
        <taxon>Ecdysozoa</taxon>
        <taxon>Arthropoda</taxon>
        <taxon>Hexapoda</taxon>
        <taxon>Insecta</taxon>
        <taxon>Pterygota</taxon>
        <taxon>Neoptera</taxon>
        <taxon>Endopterygota</taxon>
        <taxon>Lepidoptera</taxon>
        <taxon>Glossata</taxon>
        <taxon>Ditrysia</taxon>
        <taxon>Tineoidea</taxon>
        <taxon>Psychidae</taxon>
        <taxon>Oiketicinae</taxon>
        <taxon>Eumeta</taxon>
    </lineage>
</organism>